<dbReference type="GO" id="GO:0000981">
    <property type="term" value="F:DNA-binding transcription factor activity, RNA polymerase II-specific"/>
    <property type="evidence" value="ECO:0007669"/>
    <property type="project" value="TreeGrafter"/>
</dbReference>
<gene>
    <name evidence="10" type="ORF">GBAR_LOCUS20140</name>
</gene>
<feature type="compositionally biased region" description="Polar residues" evidence="8">
    <location>
        <begin position="211"/>
        <end position="221"/>
    </location>
</feature>
<dbReference type="InterPro" id="IPR013087">
    <property type="entry name" value="Znf_C2H2_type"/>
</dbReference>
<dbReference type="AlphaFoldDB" id="A0AA35SUF3"/>
<evidence type="ECO:0000256" key="4">
    <source>
        <dbReference type="ARBA" id="ARBA00022771"/>
    </source>
</evidence>
<keyword evidence="2" id="KW-0479">Metal-binding</keyword>
<dbReference type="PROSITE" id="PS00028">
    <property type="entry name" value="ZINC_FINGER_C2H2_1"/>
    <property type="match status" value="3"/>
</dbReference>
<reference evidence="10" key="1">
    <citation type="submission" date="2023-03" db="EMBL/GenBank/DDBJ databases">
        <authorList>
            <person name="Steffen K."/>
            <person name="Cardenas P."/>
        </authorList>
    </citation>
    <scope>NUCLEOTIDE SEQUENCE</scope>
</reference>
<keyword evidence="6" id="KW-0539">Nucleus</keyword>
<feature type="domain" description="C2H2-type" evidence="9">
    <location>
        <begin position="315"/>
        <end position="342"/>
    </location>
</feature>
<dbReference type="Proteomes" id="UP001174909">
    <property type="component" value="Unassembled WGS sequence"/>
</dbReference>
<dbReference type="Gene3D" id="3.30.160.60">
    <property type="entry name" value="Classic Zinc Finger"/>
    <property type="match status" value="3"/>
</dbReference>
<proteinExistence type="predicted"/>
<evidence type="ECO:0000256" key="3">
    <source>
        <dbReference type="ARBA" id="ARBA00022737"/>
    </source>
</evidence>
<evidence type="ECO:0000256" key="8">
    <source>
        <dbReference type="SAM" id="MobiDB-lite"/>
    </source>
</evidence>
<evidence type="ECO:0000259" key="9">
    <source>
        <dbReference type="PROSITE" id="PS50157"/>
    </source>
</evidence>
<dbReference type="PROSITE" id="PS50157">
    <property type="entry name" value="ZINC_FINGER_C2H2_2"/>
    <property type="match status" value="3"/>
</dbReference>
<keyword evidence="11" id="KW-1185">Reference proteome</keyword>
<feature type="region of interest" description="Disordered" evidence="8">
    <location>
        <begin position="129"/>
        <end position="156"/>
    </location>
</feature>
<keyword evidence="4 7" id="KW-0863">Zinc-finger</keyword>
<evidence type="ECO:0000256" key="7">
    <source>
        <dbReference type="PROSITE-ProRule" id="PRU00042"/>
    </source>
</evidence>
<dbReference type="FunFam" id="3.30.160.60:FF:000021">
    <property type="entry name" value="Basic krueppel-like factor 3"/>
    <property type="match status" value="1"/>
</dbReference>
<evidence type="ECO:0000256" key="1">
    <source>
        <dbReference type="ARBA" id="ARBA00004123"/>
    </source>
</evidence>
<evidence type="ECO:0000256" key="6">
    <source>
        <dbReference type="ARBA" id="ARBA00023242"/>
    </source>
</evidence>
<dbReference type="GO" id="GO:0005634">
    <property type="term" value="C:nucleus"/>
    <property type="evidence" value="ECO:0007669"/>
    <property type="project" value="UniProtKB-SubCell"/>
</dbReference>
<dbReference type="InterPro" id="IPR036236">
    <property type="entry name" value="Znf_C2H2_sf"/>
</dbReference>
<dbReference type="FunFam" id="3.30.160.60:FF:000018">
    <property type="entry name" value="Krueppel-like factor 15"/>
    <property type="match status" value="1"/>
</dbReference>
<comment type="caution">
    <text evidence="10">The sequence shown here is derived from an EMBL/GenBank/DDBJ whole genome shotgun (WGS) entry which is preliminary data.</text>
</comment>
<feature type="domain" description="C2H2-type" evidence="9">
    <location>
        <begin position="285"/>
        <end position="314"/>
    </location>
</feature>
<evidence type="ECO:0000256" key="5">
    <source>
        <dbReference type="ARBA" id="ARBA00022833"/>
    </source>
</evidence>
<dbReference type="FunFam" id="3.30.160.60:FF:000065">
    <property type="entry name" value="B-cell CLL/lymphoma 6, member B"/>
    <property type="match status" value="1"/>
</dbReference>
<feature type="region of interest" description="Disordered" evidence="8">
    <location>
        <begin position="198"/>
        <end position="252"/>
    </location>
</feature>
<keyword evidence="3" id="KW-0677">Repeat</keyword>
<keyword evidence="5" id="KW-0862">Zinc</keyword>
<sequence length="342" mass="36776">MAVPLLTLNSLLPSQSLFNEIQSIHETGFFHELDSFFCCKDGVPATPSSTQGTVEHPELNALLDIPPEILNDAAALLDSIYGVESSFLEHTPPPSADVQDGGNPFSFYPKITPLAQVLKLTPADLPPMPPTPPISPRTSCPSSPECCTAAEPAVPEPQPHVQEVVVMDTEPQSSSSPVSLSPPPCELAATVTTITTTTASAAPTSETLASPNSSPLSQTEETGGVAPPSSPPPAAAPPTTKRKRRPAGDAAKKLHECDYPGCKKVYTKSSHLKAHQRSHTGEKPYACSWEGCKWSFARSDELTRHYRKHTGARPFKCLHCDRTFARSDHLTLHLKRHISGKE</sequence>
<evidence type="ECO:0000313" key="10">
    <source>
        <dbReference type="EMBL" id="CAI8035894.1"/>
    </source>
</evidence>
<evidence type="ECO:0000313" key="11">
    <source>
        <dbReference type="Proteomes" id="UP001174909"/>
    </source>
</evidence>
<accession>A0AA35SUF3</accession>
<feature type="domain" description="C2H2-type" evidence="9">
    <location>
        <begin position="255"/>
        <end position="284"/>
    </location>
</feature>
<evidence type="ECO:0000256" key="2">
    <source>
        <dbReference type="ARBA" id="ARBA00022723"/>
    </source>
</evidence>
<protein>
    <submittedName>
        <fullName evidence="10">Krueppel-like factor 7</fullName>
    </submittedName>
</protein>
<dbReference type="SUPFAM" id="SSF57667">
    <property type="entry name" value="beta-beta-alpha zinc fingers"/>
    <property type="match status" value="2"/>
</dbReference>
<dbReference type="PANTHER" id="PTHR23235">
    <property type="entry name" value="KRUEPPEL-LIKE TRANSCRIPTION FACTOR"/>
    <property type="match status" value="1"/>
</dbReference>
<dbReference type="GO" id="GO:0000978">
    <property type="term" value="F:RNA polymerase II cis-regulatory region sequence-specific DNA binding"/>
    <property type="evidence" value="ECO:0007669"/>
    <property type="project" value="TreeGrafter"/>
</dbReference>
<dbReference type="GO" id="GO:0008270">
    <property type="term" value="F:zinc ion binding"/>
    <property type="evidence" value="ECO:0007669"/>
    <property type="project" value="UniProtKB-KW"/>
</dbReference>
<feature type="compositionally biased region" description="Low complexity" evidence="8">
    <location>
        <begin position="198"/>
        <end position="210"/>
    </location>
</feature>
<dbReference type="Pfam" id="PF00096">
    <property type="entry name" value="zf-C2H2"/>
    <property type="match status" value="3"/>
</dbReference>
<dbReference type="SMART" id="SM00355">
    <property type="entry name" value="ZnF_C2H2"/>
    <property type="match status" value="3"/>
</dbReference>
<comment type="subcellular location">
    <subcellularLocation>
        <location evidence="1">Nucleus</location>
    </subcellularLocation>
</comment>
<organism evidence="10 11">
    <name type="scientific">Geodia barretti</name>
    <name type="common">Barrett's horny sponge</name>
    <dbReference type="NCBI Taxonomy" id="519541"/>
    <lineage>
        <taxon>Eukaryota</taxon>
        <taxon>Metazoa</taxon>
        <taxon>Porifera</taxon>
        <taxon>Demospongiae</taxon>
        <taxon>Heteroscleromorpha</taxon>
        <taxon>Tetractinellida</taxon>
        <taxon>Astrophorina</taxon>
        <taxon>Geodiidae</taxon>
        <taxon>Geodia</taxon>
    </lineage>
</organism>
<dbReference type="EMBL" id="CASHTH010002830">
    <property type="protein sequence ID" value="CAI8035894.1"/>
    <property type="molecule type" value="Genomic_DNA"/>
</dbReference>
<feature type="compositionally biased region" description="Low complexity" evidence="8">
    <location>
        <begin position="136"/>
        <end position="156"/>
    </location>
</feature>
<dbReference type="PANTHER" id="PTHR23235:SF120">
    <property type="entry name" value="KRUPPEL-LIKE FACTOR 15"/>
    <property type="match status" value="1"/>
</dbReference>
<name>A0AA35SUF3_GEOBA</name>